<gene>
    <name evidence="1" type="ORF">H9734_00900</name>
</gene>
<dbReference type="Proteomes" id="UP000886890">
    <property type="component" value="Unassembled WGS sequence"/>
</dbReference>
<dbReference type="EMBL" id="DXEK01000013">
    <property type="protein sequence ID" value="HIX76147.1"/>
    <property type="molecule type" value="Genomic_DNA"/>
</dbReference>
<proteinExistence type="predicted"/>
<accession>A0A9D1XBU1</accession>
<sequence length="125" mass="14513">MEKVFTEMNRVFGDTNPEIYEYGPGIITPDQASLNEKPTRESESLKLWGGPQLSDFIPESQSLQYRDIWKQYKRGLNDQNWEQFRENGRLVTAYWTNGGEKATKGICLDAMNLVVYNELKTQIEN</sequence>
<evidence type="ECO:0000313" key="2">
    <source>
        <dbReference type="Proteomes" id="UP000886890"/>
    </source>
</evidence>
<reference evidence="1" key="2">
    <citation type="submission" date="2021-04" db="EMBL/GenBank/DDBJ databases">
        <authorList>
            <person name="Gilroy R."/>
        </authorList>
    </citation>
    <scope>NUCLEOTIDE SEQUENCE</scope>
    <source>
        <strain evidence="1">CHK183-1962</strain>
    </source>
</reference>
<evidence type="ECO:0000313" key="1">
    <source>
        <dbReference type="EMBL" id="HIX76147.1"/>
    </source>
</evidence>
<dbReference type="AlphaFoldDB" id="A0A9D1XBU1"/>
<organism evidence="1 2">
    <name type="scientific">Candidatus Fusicatenibacter merdavium</name>
    <dbReference type="NCBI Taxonomy" id="2838600"/>
    <lineage>
        <taxon>Bacteria</taxon>
        <taxon>Bacillati</taxon>
        <taxon>Bacillota</taxon>
        <taxon>Clostridia</taxon>
        <taxon>Lachnospirales</taxon>
        <taxon>Lachnospiraceae</taxon>
        <taxon>Fusicatenibacter</taxon>
    </lineage>
</organism>
<name>A0A9D1XBU1_9FIRM</name>
<protein>
    <submittedName>
        <fullName evidence="1">Uncharacterized protein</fullName>
    </submittedName>
</protein>
<reference evidence="1" key="1">
    <citation type="journal article" date="2021" name="PeerJ">
        <title>Extensive microbial diversity within the chicken gut microbiome revealed by metagenomics and culture.</title>
        <authorList>
            <person name="Gilroy R."/>
            <person name="Ravi A."/>
            <person name="Getino M."/>
            <person name="Pursley I."/>
            <person name="Horton D.L."/>
            <person name="Alikhan N.F."/>
            <person name="Baker D."/>
            <person name="Gharbi K."/>
            <person name="Hall N."/>
            <person name="Watson M."/>
            <person name="Adriaenssens E.M."/>
            <person name="Foster-Nyarko E."/>
            <person name="Jarju S."/>
            <person name="Secka A."/>
            <person name="Antonio M."/>
            <person name="Oren A."/>
            <person name="Chaudhuri R.R."/>
            <person name="La Ragione R."/>
            <person name="Hildebrand F."/>
            <person name="Pallen M.J."/>
        </authorList>
    </citation>
    <scope>NUCLEOTIDE SEQUENCE</scope>
    <source>
        <strain evidence="1">CHK183-1962</strain>
    </source>
</reference>
<comment type="caution">
    <text evidence="1">The sequence shown here is derived from an EMBL/GenBank/DDBJ whole genome shotgun (WGS) entry which is preliminary data.</text>
</comment>